<dbReference type="NCBIfam" id="NF041216">
    <property type="entry name" value="CU044_2847_fam"/>
    <property type="match status" value="1"/>
</dbReference>
<evidence type="ECO:0000313" key="2">
    <source>
        <dbReference type="EMBL" id="ABW33198.1"/>
    </source>
</evidence>
<accession>A8ZQB2</accession>
<dbReference type="RefSeq" id="WP_012168267.1">
    <property type="nucleotide sequence ID" value="NC_009932.1"/>
</dbReference>
<dbReference type="KEGG" id="amr:AM1_G0018"/>
<reference evidence="2 3" key="1">
    <citation type="journal article" date="2008" name="Proc. Natl. Acad. Sci. U.S.A.">
        <title>Niche adaptation and genome expansion in the chlorophyll d-producing cyanobacterium Acaryochloris marina.</title>
        <authorList>
            <person name="Swingley W.D."/>
            <person name="Chen M."/>
            <person name="Cheung P.C."/>
            <person name="Conrad A.L."/>
            <person name="Dejesa L.C."/>
            <person name="Hao J."/>
            <person name="Honchak B.M."/>
            <person name="Karbach L.E."/>
            <person name="Kurdoglu A."/>
            <person name="Lahiri S."/>
            <person name="Mastrian S.D."/>
            <person name="Miyashita H."/>
            <person name="Page L."/>
            <person name="Ramakrishna P."/>
            <person name="Satoh S."/>
            <person name="Sattley W.M."/>
            <person name="Shimada Y."/>
            <person name="Taylor H.L."/>
            <person name="Tomo T."/>
            <person name="Tsuchiya T."/>
            <person name="Wang Z.T."/>
            <person name="Raymond J."/>
            <person name="Mimuro M."/>
            <person name="Blankenship R.E."/>
            <person name="Touchman J.W."/>
        </authorList>
    </citation>
    <scope>NUCLEOTIDE SEQUENCE [LARGE SCALE GENOMIC DNA]</scope>
    <source>
        <strain evidence="3">MBIC 11017</strain>
        <plasmid evidence="3">Plasmid pREB7</plasmid>
    </source>
</reference>
<dbReference type="InterPro" id="IPR045794">
    <property type="entry name" value="Trypco1"/>
</dbReference>
<protein>
    <recommendedName>
        <fullName evidence="1">Trypsin-co-occurring domain-containing protein</fullName>
    </recommendedName>
</protein>
<evidence type="ECO:0000259" key="1">
    <source>
        <dbReference type="Pfam" id="PF19493"/>
    </source>
</evidence>
<proteinExistence type="predicted"/>
<dbReference type="Pfam" id="PF19493">
    <property type="entry name" value="Trypco1"/>
    <property type="match status" value="1"/>
</dbReference>
<evidence type="ECO:0000313" key="3">
    <source>
        <dbReference type="Proteomes" id="UP000000268"/>
    </source>
</evidence>
<dbReference type="eggNOG" id="ENOG5032W7Y">
    <property type="taxonomic scope" value="Bacteria"/>
</dbReference>
<dbReference type="Proteomes" id="UP000000268">
    <property type="component" value="Plasmid pREB7"/>
</dbReference>
<keyword evidence="2" id="KW-0614">Plasmid</keyword>
<dbReference type="EMBL" id="CP000844">
    <property type="protein sequence ID" value="ABW33198.1"/>
    <property type="molecule type" value="Genomic_DNA"/>
</dbReference>
<organism evidence="2 3">
    <name type="scientific">Acaryochloris marina (strain MBIC 11017)</name>
    <dbReference type="NCBI Taxonomy" id="329726"/>
    <lineage>
        <taxon>Bacteria</taxon>
        <taxon>Bacillati</taxon>
        <taxon>Cyanobacteriota</taxon>
        <taxon>Cyanophyceae</taxon>
        <taxon>Acaryochloridales</taxon>
        <taxon>Acaryochloridaceae</taxon>
        <taxon>Acaryochloris</taxon>
    </lineage>
</organism>
<dbReference type="HOGENOM" id="CLU_137386_3_1_3"/>
<dbReference type="AlphaFoldDB" id="A8ZQB2"/>
<sequence>MNKKAIAQFHLVNGTEVLFEVPKPSSDVKYKEVANGDFKQKVIEIADGAEGTLEAALSKVAPVADTVLSRLKEGLTTPANEVEVKFGVNLTAEGGVIFSTVGGQVSLEVTLKWTQN</sequence>
<keyword evidence="3" id="KW-1185">Reference proteome</keyword>
<feature type="domain" description="Trypsin-co-occurring" evidence="1">
    <location>
        <begin position="9"/>
        <end position="114"/>
    </location>
</feature>
<name>A8ZQB2_ACAM1</name>
<gene>
    <name evidence="2" type="ordered locus">AM1_G0018</name>
</gene>
<geneLocation type="plasmid" evidence="2 3">
    <name>pREB7</name>
</geneLocation>